<keyword evidence="4" id="KW-0804">Transcription</keyword>
<evidence type="ECO:0000259" key="5">
    <source>
        <dbReference type="PROSITE" id="PS50931"/>
    </source>
</evidence>
<dbReference type="SUPFAM" id="SSF46785">
    <property type="entry name" value="Winged helix' DNA-binding domain"/>
    <property type="match status" value="1"/>
</dbReference>
<evidence type="ECO:0000256" key="2">
    <source>
        <dbReference type="ARBA" id="ARBA00023015"/>
    </source>
</evidence>
<name>A0A3B0ZJH5_9ZZZZ</name>
<dbReference type="EMBL" id="UOFL01000218">
    <property type="protein sequence ID" value="VAW81464.1"/>
    <property type="molecule type" value="Genomic_DNA"/>
</dbReference>
<dbReference type="InterPro" id="IPR005119">
    <property type="entry name" value="LysR_subst-bd"/>
</dbReference>
<feature type="domain" description="HTH lysR-type" evidence="5">
    <location>
        <begin position="1"/>
        <end position="59"/>
    </location>
</feature>
<keyword evidence="3" id="KW-0238">DNA-binding</keyword>
<dbReference type="GO" id="GO:0006351">
    <property type="term" value="P:DNA-templated transcription"/>
    <property type="evidence" value="ECO:0007669"/>
    <property type="project" value="TreeGrafter"/>
</dbReference>
<dbReference type="GO" id="GO:0003700">
    <property type="term" value="F:DNA-binding transcription factor activity"/>
    <property type="evidence" value="ECO:0007669"/>
    <property type="project" value="InterPro"/>
</dbReference>
<dbReference type="AlphaFoldDB" id="A0A3B0ZJH5"/>
<accession>A0A3B0ZJH5</accession>
<proteinExistence type="inferred from homology"/>
<dbReference type="PANTHER" id="PTHR30537:SF3">
    <property type="entry name" value="TRANSCRIPTIONAL REGULATORY PROTEIN"/>
    <property type="match status" value="1"/>
</dbReference>
<evidence type="ECO:0000256" key="3">
    <source>
        <dbReference type="ARBA" id="ARBA00023125"/>
    </source>
</evidence>
<dbReference type="Pfam" id="PF03466">
    <property type="entry name" value="LysR_substrate"/>
    <property type="match status" value="1"/>
</dbReference>
<gene>
    <name evidence="6" type="ORF">MNBD_GAMMA12-877</name>
</gene>
<keyword evidence="2" id="KW-0805">Transcription regulation</keyword>
<dbReference type="InterPro" id="IPR058163">
    <property type="entry name" value="LysR-type_TF_proteobact-type"/>
</dbReference>
<protein>
    <submittedName>
        <fullName evidence="6">Transcriptional regulator, LysR family</fullName>
    </submittedName>
</protein>
<dbReference type="Pfam" id="PF00126">
    <property type="entry name" value="HTH_1"/>
    <property type="match status" value="1"/>
</dbReference>
<dbReference type="PROSITE" id="PS50931">
    <property type="entry name" value="HTH_LYSR"/>
    <property type="match status" value="1"/>
</dbReference>
<comment type="similarity">
    <text evidence="1">Belongs to the LysR transcriptional regulatory family.</text>
</comment>
<dbReference type="SUPFAM" id="SSF53850">
    <property type="entry name" value="Periplasmic binding protein-like II"/>
    <property type="match status" value="1"/>
</dbReference>
<dbReference type="PANTHER" id="PTHR30537">
    <property type="entry name" value="HTH-TYPE TRANSCRIPTIONAL REGULATOR"/>
    <property type="match status" value="1"/>
</dbReference>
<dbReference type="GO" id="GO:0043565">
    <property type="term" value="F:sequence-specific DNA binding"/>
    <property type="evidence" value="ECO:0007669"/>
    <property type="project" value="TreeGrafter"/>
</dbReference>
<reference evidence="6" key="1">
    <citation type="submission" date="2018-06" db="EMBL/GenBank/DDBJ databases">
        <authorList>
            <person name="Zhirakovskaya E."/>
        </authorList>
    </citation>
    <scope>NUCLEOTIDE SEQUENCE</scope>
</reference>
<dbReference type="InterPro" id="IPR036390">
    <property type="entry name" value="WH_DNA-bd_sf"/>
</dbReference>
<evidence type="ECO:0000256" key="4">
    <source>
        <dbReference type="ARBA" id="ARBA00023163"/>
    </source>
</evidence>
<evidence type="ECO:0000313" key="6">
    <source>
        <dbReference type="EMBL" id="VAW81464.1"/>
    </source>
</evidence>
<dbReference type="InterPro" id="IPR000847">
    <property type="entry name" value="LysR_HTH_N"/>
</dbReference>
<dbReference type="Gene3D" id="1.10.10.10">
    <property type="entry name" value="Winged helix-like DNA-binding domain superfamily/Winged helix DNA-binding domain"/>
    <property type="match status" value="1"/>
</dbReference>
<organism evidence="6">
    <name type="scientific">hydrothermal vent metagenome</name>
    <dbReference type="NCBI Taxonomy" id="652676"/>
    <lineage>
        <taxon>unclassified sequences</taxon>
        <taxon>metagenomes</taxon>
        <taxon>ecological metagenomes</taxon>
    </lineage>
</organism>
<dbReference type="InterPro" id="IPR036388">
    <property type="entry name" value="WH-like_DNA-bd_sf"/>
</dbReference>
<dbReference type="Gene3D" id="3.40.190.290">
    <property type="match status" value="1"/>
</dbReference>
<sequence>MNDWDDIRYFLEVARSGNVTSAAKILGVNHSTVSRRIRALEEKHGVRLFERIPTGYEMTKAASTIYETALEVEAKNQLISRQLFGQDSRLQGEITLTMPHDILDYCVIDDLAEFRHSHPDIQLNILVSPGLINMAAREADIAIRLTPNPPNYLIGNEISKLQHGVYINTQVSHLNTTPIVVWNDEKQVPDWAKNNFTNAEIALRVDDLYSMYAAVKAGIGVASMPCYMPDVVFNLQSQVRRLPIDLPISHWGLWVLSHVDLRHTARVRYCREFLIKRLKQNRALYLGQKSQYIEQ</sequence>
<evidence type="ECO:0000256" key="1">
    <source>
        <dbReference type="ARBA" id="ARBA00009437"/>
    </source>
</evidence>